<evidence type="ECO:0000313" key="3">
    <source>
        <dbReference type="Proteomes" id="UP001597542"/>
    </source>
</evidence>
<dbReference type="SUPFAM" id="SSF51338">
    <property type="entry name" value="Composite domain of metallo-dependent hydrolases"/>
    <property type="match status" value="1"/>
</dbReference>
<evidence type="ECO:0000259" key="1">
    <source>
        <dbReference type="Pfam" id="PF07969"/>
    </source>
</evidence>
<organism evidence="2 3">
    <name type="scientific">Amycolatopsis albidoflavus</name>
    <dbReference type="NCBI Taxonomy" id="102226"/>
    <lineage>
        <taxon>Bacteria</taxon>
        <taxon>Bacillati</taxon>
        <taxon>Actinomycetota</taxon>
        <taxon>Actinomycetes</taxon>
        <taxon>Pseudonocardiales</taxon>
        <taxon>Pseudonocardiaceae</taxon>
        <taxon>Amycolatopsis</taxon>
    </lineage>
</organism>
<proteinExistence type="predicted"/>
<dbReference type="Gene3D" id="3.20.20.140">
    <property type="entry name" value="Metal-dependent hydrolases"/>
    <property type="match status" value="1"/>
</dbReference>
<name>A0ABW5HZ56_9PSEU</name>
<evidence type="ECO:0000313" key="2">
    <source>
        <dbReference type="EMBL" id="MFD2481733.1"/>
    </source>
</evidence>
<comment type="caution">
    <text evidence="2">The sequence shown here is derived from an EMBL/GenBank/DDBJ whole genome shotgun (WGS) entry which is preliminary data.</text>
</comment>
<dbReference type="Proteomes" id="UP001597542">
    <property type="component" value="Unassembled WGS sequence"/>
</dbReference>
<dbReference type="Gene3D" id="3.10.310.70">
    <property type="match status" value="1"/>
</dbReference>
<gene>
    <name evidence="2" type="ORF">ACFSUT_15725</name>
</gene>
<dbReference type="EC" id="3.5.-.-" evidence="2"/>
<dbReference type="InterPro" id="IPR032466">
    <property type="entry name" value="Metal_Hydrolase"/>
</dbReference>
<dbReference type="Gene3D" id="2.30.40.10">
    <property type="entry name" value="Urease, subunit C, domain 1"/>
    <property type="match status" value="1"/>
</dbReference>
<dbReference type="InterPro" id="IPR013108">
    <property type="entry name" value="Amidohydro_3"/>
</dbReference>
<dbReference type="GO" id="GO:0016787">
    <property type="term" value="F:hydrolase activity"/>
    <property type="evidence" value="ECO:0007669"/>
    <property type="project" value="UniProtKB-KW"/>
</dbReference>
<dbReference type="EMBL" id="JBHUKQ010000010">
    <property type="protein sequence ID" value="MFD2481733.1"/>
    <property type="molecule type" value="Genomic_DNA"/>
</dbReference>
<dbReference type="PANTHER" id="PTHR22642:SF2">
    <property type="entry name" value="PROTEIN LONG AFTER FAR-RED 3"/>
    <property type="match status" value="1"/>
</dbReference>
<dbReference type="InterPro" id="IPR033932">
    <property type="entry name" value="YtcJ-like"/>
</dbReference>
<dbReference type="RefSeq" id="WP_344272998.1">
    <property type="nucleotide sequence ID" value="NZ_BAAAHV010000011.1"/>
</dbReference>
<dbReference type="InterPro" id="IPR011059">
    <property type="entry name" value="Metal-dep_hydrolase_composite"/>
</dbReference>
<keyword evidence="2" id="KW-0378">Hydrolase</keyword>
<dbReference type="PANTHER" id="PTHR22642">
    <property type="entry name" value="IMIDAZOLONEPROPIONASE"/>
    <property type="match status" value="1"/>
</dbReference>
<protein>
    <submittedName>
        <fullName evidence="2">Amidohydrolase</fullName>
        <ecNumber evidence="2">3.5.-.-</ecNumber>
    </submittedName>
</protein>
<accession>A0ABW5HZ56</accession>
<dbReference type="SUPFAM" id="SSF51556">
    <property type="entry name" value="Metallo-dependent hydrolases"/>
    <property type="match status" value="1"/>
</dbReference>
<dbReference type="Pfam" id="PF07969">
    <property type="entry name" value="Amidohydro_3"/>
    <property type="match status" value="1"/>
</dbReference>
<sequence>MTDLIFTGGPILTADGGRPEAEAIAVRDGIITAVGDRDEVVARRTSATEVVDLGGAALLPGFVEAHGHPTQMALALAPPSVDVRPFAIQDGAAVLRTIADTAAAAQPGVPLLFYGIDVLLQPGLELPTADVLDRLAPRNPVVVVANSGHAAYGNHAALAAAGLARDTPDPPGASFVRDDSGDLTGEVLEAAAIQRLGGPAVETIAKNLPANLAWAFRQHAAAGTTTVSELAYSAGQQHLLSAAGPDALVRLRAYEMATLDLARDPARRSGPWPADTDLFGQIGMKIWADGSPWQGNIKTTFGYLDTDATRRMGLEPHHHGGANWTADQLRELAVSFVGQGFQVACHVHGDGAVDDVLDAYEAALAAHPGDWRLRLEHAGAMRPDQFQRAAKLGVTVSLFIEHLHYWGDVLLDDLFGPDHGGHWMAAQSALDAGLRVSFHNDGTVTPPSPLGNIATAVTRTARGSGRVLAPSQRVTVDAAVRAQTIDAAWQLHLDRHVGSLAEGKAADLVILAGNPHDTDPSAIRDIPVQATYLNGRRTHG</sequence>
<reference evidence="3" key="1">
    <citation type="journal article" date="2019" name="Int. J. Syst. Evol. Microbiol.">
        <title>The Global Catalogue of Microorganisms (GCM) 10K type strain sequencing project: providing services to taxonomists for standard genome sequencing and annotation.</title>
        <authorList>
            <consortium name="The Broad Institute Genomics Platform"/>
            <consortium name="The Broad Institute Genome Sequencing Center for Infectious Disease"/>
            <person name="Wu L."/>
            <person name="Ma J."/>
        </authorList>
    </citation>
    <scope>NUCLEOTIDE SEQUENCE [LARGE SCALE GENOMIC DNA]</scope>
    <source>
        <strain evidence="3">CGMCC 4.7638</strain>
    </source>
</reference>
<keyword evidence="3" id="KW-1185">Reference proteome</keyword>
<dbReference type="CDD" id="cd01300">
    <property type="entry name" value="YtcJ_like"/>
    <property type="match status" value="1"/>
</dbReference>
<feature type="domain" description="Amidohydrolase 3" evidence="1">
    <location>
        <begin position="49"/>
        <end position="538"/>
    </location>
</feature>